<gene>
    <name evidence="1" type="ORF">BgAZ_208130</name>
</gene>
<comment type="caution">
    <text evidence="1">The sequence shown here is derived from an EMBL/GenBank/DDBJ whole genome shotgun (WGS) entry which is preliminary data.</text>
</comment>
<organism evidence="1 2">
    <name type="scientific">Babesia gibsoni</name>
    <dbReference type="NCBI Taxonomy" id="33632"/>
    <lineage>
        <taxon>Eukaryota</taxon>
        <taxon>Sar</taxon>
        <taxon>Alveolata</taxon>
        <taxon>Apicomplexa</taxon>
        <taxon>Aconoidasida</taxon>
        <taxon>Piroplasmida</taxon>
        <taxon>Babesiidae</taxon>
        <taxon>Babesia</taxon>
    </lineage>
</organism>
<dbReference type="EMBL" id="JAVEPI010000002">
    <property type="protein sequence ID" value="KAK1443937.1"/>
    <property type="molecule type" value="Genomic_DNA"/>
</dbReference>
<accession>A0AAD8UT07</accession>
<dbReference type="AlphaFoldDB" id="A0AAD8UT07"/>
<dbReference type="Proteomes" id="UP001230268">
    <property type="component" value="Unassembled WGS sequence"/>
</dbReference>
<proteinExistence type="predicted"/>
<keyword evidence="2" id="KW-1185">Reference proteome</keyword>
<evidence type="ECO:0000313" key="1">
    <source>
        <dbReference type="EMBL" id="KAK1443937.1"/>
    </source>
</evidence>
<reference evidence="1" key="1">
    <citation type="submission" date="2023-08" db="EMBL/GenBank/DDBJ databases">
        <title>Draft sequence of the Babesia gibsoni genome.</title>
        <authorList>
            <person name="Yamagishi J.Y."/>
            <person name="Xuan X.X."/>
        </authorList>
    </citation>
    <scope>NUCLEOTIDE SEQUENCE</scope>
    <source>
        <strain evidence="1">Azabu</strain>
    </source>
</reference>
<protein>
    <submittedName>
        <fullName evidence="1">Uncharacterized protein</fullName>
    </submittedName>
</protein>
<evidence type="ECO:0000313" key="2">
    <source>
        <dbReference type="Proteomes" id="UP001230268"/>
    </source>
</evidence>
<sequence length="670" mass="75191">MTLLCRVDDGFIVGNIHALCKNALVTASGDNQLALLLHNKVYLIHLRHRYAEVIGEIRSSRDDGDSPVGYDENYDPNISLDQTPENYHTQLMQVVNNACIDPSPRFVGAAWTPVAIFSGNDMVAALCTVSMSNTIEIWLPTTHDGNEFHHVEKICDVSSLIAEQLKHKRHNDVVIAGYSDLDHACKSALISLQCSGIKICQFAEPPYEDRENGFFGCISCYSNLILVWFSAVDAMKTGDGMNFDCNTVIEPGDGQNSEDEGQVEMTDEFVNTIYKHNLIDIYNKKAEVQSFNPARIAQYLSISASQTICNRLSCRVIGLLNTGFLSSFTVSFKRSSSNTHVYEIFMGCDDGQLKKTEIEVNTPPNVKCIKISDIRTLLELTCGVDKLRYYTFHGDTGEHSLLLSIVDKAILVYDVMSGKHSELQCGSNTLISYQTEPLFMNMGMIARIAILDAIGTTYFITVDPQLKLHTECEKQNEKELFPIYINDAGSTFLHVYVGGSSIELHSSLRSRNIFAILITLMATKCDLSAFSDVIEFHASVEEWEVTESMFSMEESDIENTLYKMTQKEFFKLAKTHDALKLWREFLSMLSKSACQKKELVATLLYLIAYADAGGDTMDKISIISIEKNYLDIVRRNVEKLEVSTYCLKHMTSIAKKLYRNAVIDELINFG</sequence>
<name>A0AAD8UT07_BABGI</name>